<dbReference type="OrthoDB" id="6783205at2759"/>
<sequence>MSILALGAKAPPLEFYQPFIQENPIACEVAEDVVPEEVSELSSNITVQNEDSFEPNETTNSEEQKQKILQEIINEFSKKDKKLNSSLNGLNKFLSLLRNVKTQGNWESFLHIAGGSIPLRYRSGSAIRVQPTSLSRRPANLTRGSKRLSLIVKLNQSIAKRY</sequence>
<comment type="caution">
    <text evidence="1">The sequence shown here is derived from an EMBL/GenBank/DDBJ whole genome shotgun (WGS) entry which is preliminary data.</text>
</comment>
<protein>
    <submittedName>
        <fullName evidence="1">Uncharacterized protein</fullName>
    </submittedName>
</protein>
<accession>A0A4Y2WWC2</accession>
<name>A0A4Y2WWC2_ARAVE</name>
<dbReference type="Proteomes" id="UP000499080">
    <property type="component" value="Unassembled WGS sequence"/>
</dbReference>
<dbReference type="EMBL" id="BGPR01066363">
    <property type="protein sequence ID" value="GBO40924.1"/>
    <property type="molecule type" value="Genomic_DNA"/>
</dbReference>
<evidence type="ECO:0000313" key="2">
    <source>
        <dbReference type="Proteomes" id="UP000499080"/>
    </source>
</evidence>
<dbReference type="AlphaFoldDB" id="A0A4Y2WWC2"/>
<evidence type="ECO:0000313" key="1">
    <source>
        <dbReference type="EMBL" id="GBO40924.1"/>
    </source>
</evidence>
<gene>
    <name evidence="1" type="ORF">AVEN_161031_1</name>
</gene>
<proteinExistence type="predicted"/>
<keyword evidence="2" id="KW-1185">Reference proteome</keyword>
<reference evidence="1 2" key="1">
    <citation type="journal article" date="2019" name="Sci. Rep.">
        <title>Orb-weaving spider Araneus ventricosus genome elucidates the spidroin gene catalogue.</title>
        <authorList>
            <person name="Kono N."/>
            <person name="Nakamura H."/>
            <person name="Ohtoshi R."/>
            <person name="Moran D.A.P."/>
            <person name="Shinohara A."/>
            <person name="Yoshida Y."/>
            <person name="Fujiwara M."/>
            <person name="Mori M."/>
            <person name="Tomita M."/>
            <person name="Arakawa K."/>
        </authorList>
    </citation>
    <scope>NUCLEOTIDE SEQUENCE [LARGE SCALE GENOMIC DNA]</scope>
</reference>
<organism evidence="1 2">
    <name type="scientific">Araneus ventricosus</name>
    <name type="common">Orbweaver spider</name>
    <name type="synonym">Epeira ventricosa</name>
    <dbReference type="NCBI Taxonomy" id="182803"/>
    <lineage>
        <taxon>Eukaryota</taxon>
        <taxon>Metazoa</taxon>
        <taxon>Ecdysozoa</taxon>
        <taxon>Arthropoda</taxon>
        <taxon>Chelicerata</taxon>
        <taxon>Arachnida</taxon>
        <taxon>Araneae</taxon>
        <taxon>Araneomorphae</taxon>
        <taxon>Entelegynae</taxon>
        <taxon>Araneoidea</taxon>
        <taxon>Araneidae</taxon>
        <taxon>Araneus</taxon>
    </lineage>
</organism>